<evidence type="ECO:0000256" key="3">
    <source>
        <dbReference type="ARBA" id="ARBA00022989"/>
    </source>
</evidence>
<dbReference type="Pfam" id="PF01226">
    <property type="entry name" value="Form_Nir_trans"/>
    <property type="match status" value="1"/>
</dbReference>
<proteinExistence type="inferred from homology"/>
<keyword evidence="4 6" id="KW-0472">Membrane</keyword>
<feature type="transmembrane region" description="Helical" evidence="6">
    <location>
        <begin position="227"/>
        <end position="252"/>
    </location>
</feature>
<feature type="transmembrane region" description="Helical" evidence="6">
    <location>
        <begin position="68"/>
        <end position="95"/>
    </location>
</feature>
<dbReference type="InterPro" id="IPR023271">
    <property type="entry name" value="Aquaporin-like"/>
</dbReference>
<evidence type="ECO:0000313" key="8">
    <source>
        <dbReference type="Proteomes" id="UP000295064"/>
    </source>
</evidence>
<comment type="caution">
    <text evidence="7">The sequence shown here is derived from an EMBL/GenBank/DDBJ whole genome shotgun (WGS) entry which is preliminary data.</text>
</comment>
<dbReference type="Proteomes" id="UP000295064">
    <property type="component" value="Unassembled WGS sequence"/>
</dbReference>
<feature type="transmembrane region" description="Helical" evidence="6">
    <location>
        <begin position="187"/>
        <end position="215"/>
    </location>
</feature>
<name>A0A4R6LWH5_9FIRM</name>
<dbReference type="AlphaFoldDB" id="A0A4R6LWH5"/>
<keyword evidence="3 6" id="KW-1133">Transmembrane helix</keyword>
<feature type="transmembrane region" description="Helical" evidence="6">
    <location>
        <begin position="156"/>
        <end position="175"/>
    </location>
</feature>
<dbReference type="GO" id="GO:0005886">
    <property type="term" value="C:plasma membrane"/>
    <property type="evidence" value="ECO:0007669"/>
    <property type="project" value="TreeGrafter"/>
</dbReference>
<accession>A0A4R6LWH5</accession>
<dbReference type="GO" id="GO:0015499">
    <property type="term" value="F:formate transmembrane transporter activity"/>
    <property type="evidence" value="ECO:0007669"/>
    <property type="project" value="TreeGrafter"/>
</dbReference>
<dbReference type="InterPro" id="IPR000292">
    <property type="entry name" value="For/NO2_transpt"/>
</dbReference>
<reference evidence="7 8" key="1">
    <citation type="submission" date="2019-03" db="EMBL/GenBank/DDBJ databases">
        <title>Subsurface microbial communities from deep shales in Ohio and West Virginia, USA.</title>
        <authorList>
            <person name="Wrighton K."/>
        </authorList>
    </citation>
    <scope>NUCLEOTIDE SEQUENCE [LARGE SCALE GENOMIC DNA]</scope>
    <source>
        <strain evidence="7 8">MA284_T2</strain>
    </source>
</reference>
<feature type="transmembrane region" description="Helical" evidence="6">
    <location>
        <begin position="107"/>
        <end position="127"/>
    </location>
</feature>
<dbReference type="PROSITE" id="PS01006">
    <property type="entry name" value="FORMATE_NITRITE_TP_2"/>
    <property type="match status" value="1"/>
</dbReference>
<protein>
    <submittedName>
        <fullName evidence="7">Hydrosulfide channel (FNT family)</fullName>
    </submittedName>
</protein>
<evidence type="ECO:0000256" key="6">
    <source>
        <dbReference type="SAM" id="Phobius"/>
    </source>
</evidence>
<organism evidence="7 8">
    <name type="scientific">Halanaerobium saccharolyticum</name>
    <dbReference type="NCBI Taxonomy" id="43595"/>
    <lineage>
        <taxon>Bacteria</taxon>
        <taxon>Bacillati</taxon>
        <taxon>Bacillota</taxon>
        <taxon>Clostridia</taxon>
        <taxon>Halanaerobiales</taxon>
        <taxon>Halanaerobiaceae</taxon>
        <taxon>Halanaerobium</taxon>
    </lineage>
</organism>
<keyword evidence="2 6" id="KW-0812">Transmembrane</keyword>
<dbReference type="RefSeq" id="WP_133514701.1">
    <property type="nucleotide sequence ID" value="NZ_SNWX01000007.1"/>
</dbReference>
<evidence type="ECO:0000256" key="4">
    <source>
        <dbReference type="ARBA" id="ARBA00023136"/>
    </source>
</evidence>
<gene>
    <name evidence="7" type="ORF">DFR79_10799</name>
</gene>
<comment type="subcellular location">
    <subcellularLocation>
        <location evidence="1">Membrane</location>
        <topology evidence="1">Multi-pass membrane protein</topology>
    </subcellularLocation>
</comment>
<sequence length="267" mass="28445">MYRENIEAVGNAAVKKVNYMEANKLKYIVFSAFAGGFVGLGIMLIFSIGAPLNAVGSPFTKLVMGASFAVALILVLFAGSELFTGNNLIMTVGWLDKKITAASMLKLWFYCYLGNLIGSIFTAWMIFKSGLISAAPTSEFILSASAVKMAAPAGELFFRGVLCNILVCLAVWTAIKAKNEMAKLTLIFWCLFAFIGSGFEHSIANMSLLAMGLMIPHSAAITLGGYIHNLAFVTAGNIVGGAILIGALYWYASSGNLSLKTKNKNAA</sequence>
<dbReference type="InterPro" id="IPR024002">
    <property type="entry name" value="For/NO2_transpt_CS"/>
</dbReference>
<evidence type="ECO:0000313" key="7">
    <source>
        <dbReference type="EMBL" id="TDO92190.1"/>
    </source>
</evidence>
<evidence type="ECO:0000256" key="2">
    <source>
        <dbReference type="ARBA" id="ARBA00022692"/>
    </source>
</evidence>
<feature type="transmembrane region" description="Helical" evidence="6">
    <location>
        <begin position="25"/>
        <end position="48"/>
    </location>
</feature>
<dbReference type="EMBL" id="SNWX01000007">
    <property type="protein sequence ID" value="TDO92190.1"/>
    <property type="molecule type" value="Genomic_DNA"/>
</dbReference>
<dbReference type="Gene3D" id="1.20.1080.10">
    <property type="entry name" value="Glycerol uptake facilitator protein"/>
    <property type="match status" value="1"/>
</dbReference>
<dbReference type="PANTHER" id="PTHR30520:SF8">
    <property type="entry name" value="NITRITE TRANSPORTER NIRC"/>
    <property type="match status" value="1"/>
</dbReference>
<evidence type="ECO:0000256" key="5">
    <source>
        <dbReference type="ARBA" id="ARBA00049660"/>
    </source>
</evidence>
<dbReference type="OrthoDB" id="9786493at2"/>
<comment type="similarity">
    <text evidence="5">Belongs to the FNT transporter (TC 1.A.16) family.</text>
</comment>
<evidence type="ECO:0000256" key="1">
    <source>
        <dbReference type="ARBA" id="ARBA00004141"/>
    </source>
</evidence>
<dbReference type="PANTHER" id="PTHR30520">
    <property type="entry name" value="FORMATE TRANSPORTER-RELATED"/>
    <property type="match status" value="1"/>
</dbReference>